<evidence type="ECO:0000256" key="3">
    <source>
        <dbReference type="ARBA" id="ARBA00022801"/>
    </source>
</evidence>
<gene>
    <name evidence="5" type="ORF">ACFY35_17335</name>
</gene>
<feature type="domain" description="Sulfatase N-terminal" evidence="4">
    <location>
        <begin position="5"/>
        <end position="345"/>
    </location>
</feature>
<keyword evidence="3" id="KW-0378">Hydrolase</keyword>
<dbReference type="PROSITE" id="PS00149">
    <property type="entry name" value="SULFATASE_2"/>
    <property type="match status" value="1"/>
</dbReference>
<keyword evidence="2" id="KW-0479">Metal-binding</keyword>
<sequence length="490" mass="54493">MTNPPNLLLLFCDQLRADVLGCYGHPFAVTPAMDGLAARGTVYDRAYTPSPVCVPARASLVFGAEPGETGCYENGYPMPADRPSMMRVLSDAGYRTHGVGKMHFTPDPYAPWGFQTRDIGEEFGSAEHDDYLRFLADRGYHHVERPHGLRDEMYYVPQLSPVPEPLHYSHWVADRSLAFLRAREPGEPFFLWSSFIHPHPPFAPPSPWHRLYQPSLMPPPRRVPGEAGLMTVHNLKQNRYKFRDGGEDRRLLQLIQAYYLACVSFVDAQIARILAEVPEDTVVVLSADHGEFLGDYGYFGKRSFLDPAARVPLVVAGPGFAAGERSDELASLVDIAPTLLAAAGITPETKPLPHVRRETLFGQLQTGGSGLYLTLTRRWKYVYSAADRREYLIDKLRDPGETTNVAYNVHCRDALLSMRERAAGHFPELAGTGFDTANVPLALGAPDEAETLAVIARDPDGGFLTIPDDDVAPDETFAEYRTRYREGEKS</sequence>
<dbReference type="InterPro" id="IPR017850">
    <property type="entry name" value="Alkaline_phosphatase_core_sf"/>
</dbReference>
<comment type="similarity">
    <text evidence="1">Belongs to the sulfatase family.</text>
</comment>
<dbReference type="Gene3D" id="3.40.720.10">
    <property type="entry name" value="Alkaline Phosphatase, subunit A"/>
    <property type="match status" value="1"/>
</dbReference>
<dbReference type="PANTHER" id="PTHR45953">
    <property type="entry name" value="IDURONATE 2-SULFATASE"/>
    <property type="match status" value="1"/>
</dbReference>
<dbReference type="RefSeq" id="WP_020514233.1">
    <property type="nucleotide sequence ID" value="NZ_JBIAZU010000003.1"/>
</dbReference>
<dbReference type="InterPro" id="IPR024607">
    <property type="entry name" value="Sulfatase_CS"/>
</dbReference>
<proteinExistence type="inferred from homology"/>
<dbReference type="PANTHER" id="PTHR45953:SF1">
    <property type="entry name" value="IDURONATE 2-SULFATASE"/>
    <property type="match status" value="1"/>
</dbReference>
<name>A0ABW6WD26_9ACTN</name>
<reference evidence="5 6" key="1">
    <citation type="submission" date="2024-10" db="EMBL/GenBank/DDBJ databases">
        <title>The Natural Products Discovery Center: Release of the First 8490 Sequenced Strains for Exploring Actinobacteria Biosynthetic Diversity.</title>
        <authorList>
            <person name="Kalkreuter E."/>
            <person name="Kautsar S.A."/>
            <person name="Yang D."/>
            <person name="Bader C.D."/>
            <person name="Teijaro C.N."/>
            <person name="Fluegel L."/>
            <person name="Davis C.M."/>
            <person name="Simpson J.R."/>
            <person name="Lauterbach L."/>
            <person name="Steele A.D."/>
            <person name="Gui C."/>
            <person name="Meng S."/>
            <person name="Li G."/>
            <person name="Viehrig K."/>
            <person name="Ye F."/>
            <person name="Su P."/>
            <person name="Kiefer A.F."/>
            <person name="Nichols A."/>
            <person name="Cepeda A.J."/>
            <person name="Yan W."/>
            <person name="Fan B."/>
            <person name="Jiang Y."/>
            <person name="Adhikari A."/>
            <person name="Zheng C.-J."/>
            <person name="Schuster L."/>
            <person name="Cowan T.M."/>
            <person name="Smanski M.J."/>
            <person name="Chevrette M.G."/>
            <person name="De Carvalho L.P.S."/>
            <person name="Shen B."/>
        </authorList>
    </citation>
    <scope>NUCLEOTIDE SEQUENCE [LARGE SCALE GENOMIC DNA]</scope>
    <source>
        <strain evidence="5 6">NPDC000087</strain>
    </source>
</reference>
<dbReference type="Proteomes" id="UP001602245">
    <property type="component" value="Unassembled WGS sequence"/>
</dbReference>
<evidence type="ECO:0000313" key="6">
    <source>
        <dbReference type="Proteomes" id="UP001602245"/>
    </source>
</evidence>
<keyword evidence="6" id="KW-1185">Reference proteome</keyword>
<organism evidence="5 6">
    <name type="scientific">Paractinoplanes globisporus</name>
    <dbReference type="NCBI Taxonomy" id="113565"/>
    <lineage>
        <taxon>Bacteria</taxon>
        <taxon>Bacillati</taxon>
        <taxon>Actinomycetota</taxon>
        <taxon>Actinomycetes</taxon>
        <taxon>Micromonosporales</taxon>
        <taxon>Micromonosporaceae</taxon>
        <taxon>Paractinoplanes</taxon>
    </lineage>
</organism>
<evidence type="ECO:0000256" key="1">
    <source>
        <dbReference type="ARBA" id="ARBA00008779"/>
    </source>
</evidence>
<evidence type="ECO:0000256" key="2">
    <source>
        <dbReference type="ARBA" id="ARBA00022723"/>
    </source>
</evidence>
<dbReference type="Pfam" id="PF00884">
    <property type="entry name" value="Sulfatase"/>
    <property type="match status" value="1"/>
</dbReference>
<accession>A0ABW6WD26</accession>
<dbReference type="EMBL" id="JBIAZU010000003">
    <property type="protein sequence ID" value="MFF5291208.1"/>
    <property type="molecule type" value="Genomic_DNA"/>
</dbReference>
<dbReference type="InterPro" id="IPR000917">
    <property type="entry name" value="Sulfatase_N"/>
</dbReference>
<evidence type="ECO:0000259" key="4">
    <source>
        <dbReference type="Pfam" id="PF00884"/>
    </source>
</evidence>
<evidence type="ECO:0000313" key="5">
    <source>
        <dbReference type="EMBL" id="MFF5291208.1"/>
    </source>
</evidence>
<comment type="caution">
    <text evidence="5">The sequence shown here is derived from an EMBL/GenBank/DDBJ whole genome shotgun (WGS) entry which is preliminary data.</text>
</comment>
<protein>
    <submittedName>
        <fullName evidence="5">Sulfatase</fullName>
    </submittedName>
</protein>
<dbReference type="SUPFAM" id="SSF53649">
    <property type="entry name" value="Alkaline phosphatase-like"/>
    <property type="match status" value="1"/>
</dbReference>